<keyword evidence="4" id="KW-0968">Cytoplasmic vesicle</keyword>
<dbReference type="EMBL" id="JAKOGI010003779">
    <property type="protein sequence ID" value="KAJ8420170.1"/>
    <property type="molecule type" value="Genomic_DNA"/>
</dbReference>
<dbReference type="InterPro" id="IPR011989">
    <property type="entry name" value="ARM-like"/>
</dbReference>
<protein>
    <recommendedName>
        <fullName evidence="6">VHS domain-containing protein</fullName>
    </recommendedName>
</protein>
<dbReference type="SMART" id="SM00288">
    <property type="entry name" value="VHS"/>
    <property type="match status" value="1"/>
</dbReference>
<proteinExistence type="predicted"/>
<evidence type="ECO:0000259" key="6">
    <source>
        <dbReference type="PROSITE" id="PS50179"/>
    </source>
</evidence>
<dbReference type="Gene3D" id="1.25.10.10">
    <property type="entry name" value="Leucine-rich Repeat Variant"/>
    <property type="match status" value="1"/>
</dbReference>
<dbReference type="GO" id="GO:0031410">
    <property type="term" value="C:cytoplasmic vesicle"/>
    <property type="evidence" value="ECO:0007669"/>
    <property type="project" value="UniProtKB-SubCell"/>
</dbReference>
<dbReference type="CDD" id="cd03572">
    <property type="entry name" value="ENTH_like_Tepsin"/>
    <property type="match status" value="1"/>
</dbReference>
<feature type="region of interest" description="Disordered" evidence="5">
    <location>
        <begin position="410"/>
        <end position="441"/>
    </location>
</feature>
<evidence type="ECO:0000313" key="7">
    <source>
        <dbReference type="EMBL" id="KAJ8420170.1"/>
    </source>
</evidence>
<evidence type="ECO:0000256" key="3">
    <source>
        <dbReference type="ARBA" id="ARBA00023034"/>
    </source>
</evidence>
<comment type="subcellular location">
    <subcellularLocation>
        <location evidence="1">Cytoplasmic vesicle</location>
    </subcellularLocation>
    <subcellularLocation>
        <location evidence="2">Golgi apparatus</location>
    </subcellularLocation>
</comment>
<feature type="region of interest" description="Disordered" evidence="5">
    <location>
        <begin position="239"/>
        <end position="267"/>
    </location>
</feature>
<comment type="caution">
    <text evidence="7">The sequence shown here is derived from an EMBL/GenBank/DDBJ whole genome shotgun (WGS) entry which is preliminary data.</text>
</comment>
<dbReference type="PROSITE" id="PS50179">
    <property type="entry name" value="VHS"/>
    <property type="match status" value="1"/>
</dbReference>
<dbReference type="InterPro" id="IPR035802">
    <property type="entry name" value="ENTH/VHS_tepsin"/>
</dbReference>
<evidence type="ECO:0000256" key="1">
    <source>
        <dbReference type="ARBA" id="ARBA00004541"/>
    </source>
</evidence>
<dbReference type="InterPro" id="IPR039273">
    <property type="entry name" value="TEPSIN"/>
</dbReference>
<dbReference type="PANTHER" id="PTHR21514:SF0">
    <property type="entry name" value="AP-4 COMPLEX ACCESSORY SUBUNIT TEPSIN"/>
    <property type="match status" value="1"/>
</dbReference>
<sequence length="703" mass="76051">MDSSRRAVESYWRSRMIDAATSDEDKVTPVYKLEEICELLRSSPAGIVKEVSEFVLKRLAHKSPIVKQKALRLIKYSVGKSGAEFRREMQMHSVAVKQLLHYKGEPDPLKGDALNKAVRETAQDALSAIFSTDDSRPLTTEVTHRRMEGFGNTNLLRPSEEKKSLLSEVVDLGSASIKHGLSALAQAQHSFKKNDTGSYKGLTLQRSLTNEADHSDRYEKMEYHGGRQGSLVMPRNVTSGPWGQDSSHSTYGNIEATNGDSTSGYTESKTWEERLLETIVTSGGVRLQPTRDALQAFLVEAAKMDALALTRALESKLQTPHWQVRMRAVCVLEAIVRKKDDEHFAVIASYFGENIEVVTKCSESPQASLREKANRVLSLLGGDKTRNALEWSTKTERTVVDIPDLIDTGDNDLLGVEDPKESQNDQHVANKSSSAAPLVDDLFSDGTSNGLSISEQRTGDDPFADVSFHTADDTDKGSDLFAGMSVGENTAASVSVPISGGSDPLDIFSSSKPLQTQQDKANEVNHLMAGLSINENSSVMGQKGASPVVLTESIFNSSSKLGSQVVNDSEVGGIGPKKAGINGNTLFPMGATPYTMPSGMLFNQFYPSQPVNYGAMGGLLAQQQFMAAMANFQSLGSLNPQGVRAGDAGGTLGGNSSPIPDIFNANMPTQTSAITMNVSKEETKAFDFISDHLAAAREPKRVV</sequence>
<dbReference type="GO" id="GO:0035091">
    <property type="term" value="F:phosphatidylinositol binding"/>
    <property type="evidence" value="ECO:0007669"/>
    <property type="project" value="InterPro"/>
</dbReference>
<dbReference type="InterPro" id="IPR016024">
    <property type="entry name" value="ARM-type_fold"/>
</dbReference>
<accession>A0A9Q1JJ84</accession>
<evidence type="ECO:0000256" key="5">
    <source>
        <dbReference type="SAM" id="MobiDB-lite"/>
    </source>
</evidence>
<gene>
    <name evidence="7" type="ORF">Cgig2_027323</name>
</gene>
<dbReference type="PANTHER" id="PTHR21514">
    <property type="entry name" value="AP-4 COMPLEX ACCESSORY SUBUNIT TEPSIN"/>
    <property type="match status" value="1"/>
</dbReference>
<organism evidence="7 8">
    <name type="scientific">Carnegiea gigantea</name>
    <dbReference type="NCBI Taxonomy" id="171969"/>
    <lineage>
        <taxon>Eukaryota</taxon>
        <taxon>Viridiplantae</taxon>
        <taxon>Streptophyta</taxon>
        <taxon>Embryophyta</taxon>
        <taxon>Tracheophyta</taxon>
        <taxon>Spermatophyta</taxon>
        <taxon>Magnoliopsida</taxon>
        <taxon>eudicotyledons</taxon>
        <taxon>Gunneridae</taxon>
        <taxon>Pentapetalae</taxon>
        <taxon>Caryophyllales</taxon>
        <taxon>Cactineae</taxon>
        <taxon>Cactaceae</taxon>
        <taxon>Cactoideae</taxon>
        <taxon>Echinocereeae</taxon>
        <taxon>Carnegiea</taxon>
    </lineage>
</organism>
<evidence type="ECO:0000313" key="8">
    <source>
        <dbReference type="Proteomes" id="UP001153076"/>
    </source>
</evidence>
<dbReference type="SUPFAM" id="SSF48371">
    <property type="entry name" value="ARM repeat"/>
    <property type="match status" value="1"/>
</dbReference>
<feature type="domain" description="VHS" evidence="6">
    <location>
        <begin position="20"/>
        <end position="89"/>
    </location>
</feature>
<dbReference type="OrthoDB" id="118154at2759"/>
<dbReference type="GO" id="GO:0032588">
    <property type="term" value="C:trans-Golgi network membrane"/>
    <property type="evidence" value="ECO:0007669"/>
    <property type="project" value="TreeGrafter"/>
</dbReference>
<evidence type="ECO:0000256" key="4">
    <source>
        <dbReference type="ARBA" id="ARBA00023329"/>
    </source>
</evidence>
<name>A0A9Q1JJ84_9CARY</name>
<dbReference type="InterPro" id="IPR002014">
    <property type="entry name" value="VHS_dom"/>
</dbReference>
<dbReference type="Gene3D" id="1.25.40.90">
    <property type="match status" value="1"/>
</dbReference>
<keyword evidence="3" id="KW-0333">Golgi apparatus</keyword>
<keyword evidence="8" id="KW-1185">Reference proteome</keyword>
<reference evidence="7" key="1">
    <citation type="submission" date="2022-04" db="EMBL/GenBank/DDBJ databases">
        <title>Carnegiea gigantea Genome sequencing and assembly v2.</title>
        <authorList>
            <person name="Copetti D."/>
            <person name="Sanderson M.J."/>
            <person name="Burquez A."/>
            <person name="Wojciechowski M.F."/>
        </authorList>
    </citation>
    <scope>NUCLEOTIDE SEQUENCE</scope>
    <source>
        <strain evidence="7">SGP5-SGP5p</strain>
        <tissue evidence="7">Aerial part</tissue>
    </source>
</reference>
<dbReference type="AlphaFoldDB" id="A0A9Q1JJ84"/>
<dbReference type="InterPro" id="IPR008942">
    <property type="entry name" value="ENTH_VHS"/>
</dbReference>
<dbReference type="Proteomes" id="UP001153076">
    <property type="component" value="Unassembled WGS sequence"/>
</dbReference>
<dbReference type="GO" id="GO:0043130">
    <property type="term" value="F:ubiquitin binding"/>
    <property type="evidence" value="ECO:0007669"/>
    <property type="project" value="InterPro"/>
</dbReference>
<evidence type="ECO:0000256" key="2">
    <source>
        <dbReference type="ARBA" id="ARBA00004555"/>
    </source>
</evidence>
<feature type="compositionally biased region" description="Polar residues" evidence="5">
    <location>
        <begin position="425"/>
        <end position="435"/>
    </location>
</feature>